<evidence type="ECO:0000313" key="2">
    <source>
        <dbReference type="Proteomes" id="UP000290365"/>
    </source>
</evidence>
<proteinExistence type="predicted"/>
<dbReference type="EMBL" id="CP035758">
    <property type="protein sequence ID" value="QBD82430.1"/>
    <property type="molecule type" value="Genomic_DNA"/>
</dbReference>
<dbReference type="OrthoDB" id="171260at2"/>
<sequence length="251" mass="28890">MKRDITDTSDTKRRRDAGILHITERDLLVLNWIAEQFCLSFDHLRRLLGLHAKATTKAPGTLSISATRDAVQRWEQLGLIEPPRKIIAEYPPYLWLSRRGITQLGSPYPYYEPRPATIRHLYAVNAVRLTLESHSLQGNWISYRTLRRQSQTSPIPDADLFSPTLPRIAVRVIERPPQHPITIRDELATMEALTTLYSRFWYFVDTNAYTSLITAVRDHDATVNPDKQLSPCIAWFTLETQEIQEIGEVSP</sequence>
<dbReference type="Proteomes" id="UP000290365">
    <property type="component" value="Chromosome"/>
</dbReference>
<evidence type="ECO:0000313" key="1">
    <source>
        <dbReference type="EMBL" id="QBD82430.1"/>
    </source>
</evidence>
<name>A0A4P6K3R5_KTERU</name>
<accession>A0A4P6K3R5</accession>
<dbReference type="KEGG" id="kbs:EPA93_43235"/>
<protein>
    <submittedName>
        <fullName evidence="1">Uncharacterized protein</fullName>
    </submittedName>
</protein>
<dbReference type="AlphaFoldDB" id="A0A4P6K3R5"/>
<dbReference type="RefSeq" id="WP_129893499.1">
    <property type="nucleotide sequence ID" value="NZ_CP035758.1"/>
</dbReference>
<keyword evidence="2" id="KW-1185">Reference proteome</keyword>
<gene>
    <name evidence="1" type="ORF">EPA93_43235</name>
</gene>
<organism evidence="1 2">
    <name type="scientific">Ktedonosporobacter rubrisoli</name>
    <dbReference type="NCBI Taxonomy" id="2509675"/>
    <lineage>
        <taxon>Bacteria</taxon>
        <taxon>Bacillati</taxon>
        <taxon>Chloroflexota</taxon>
        <taxon>Ktedonobacteria</taxon>
        <taxon>Ktedonobacterales</taxon>
        <taxon>Ktedonosporobacteraceae</taxon>
        <taxon>Ktedonosporobacter</taxon>
    </lineage>
</organism>
<reference evidence="1 2" key="1">
    <citation type="submission" date="2019-01" db="EMBL/GenBank/DDBJ databases">
        <title>Ktedonosporobacter rubrisoli SCAWS-G2.</title>
        <authorList>
            <person name="Huang Y."/>
            <person name="Yan B."/>
        </authorList>
    </citation>
    <scope>NUCLEOTIDE SEQUENCE [LARGE SCALE GENOMIC DNA]</scope>
    <source>
        <strain evidence="1 2">SCAWS-G2</strain>
    </source>
</reference>